<reference evidence="2" key="1">
    <citation type="submission" date="2021-02" db="EMBL/GenBank/DDBJ databases">
        <authorList>
            <person name="Nowell W R."/>
        </authorList>
    </citation>
    <scope>NUCLEOTIDE SEQUENCE</scope>
</reference>
<dbReference type="EMBL" id="CAJNOO010000429">
    <property type="protein sequence ID" value="CAF0940858.1"/>
    <property type="molecule type" value="Genomic_DNA"/>
</dbReference>
<evidence type="ECO:0000256" key="1">
    <source>
        <dbReference type="SAM" id="Coils"/>
    </source>
</evidence>
<keyword evidence="1" id="KW-0175">Coiled coil</keyword>
<dbReference type="AlphaFoldDB" id="A0A814CIW5"/>
<sequence>MHVYKYANNLPHDLIAAQSEIECLRNELNRVQISLAASRIGRFCDRQEYERKINEFEQKANDQQSNYS</sequence>
<organism evidence="2 3">
    <name type="scientific">Rotaria sordida</name>
    <dbReference type="NCBI Taxonomy" id="392033"/>
    <lineage>
        <taxon>Eukaryota</taxon>
        <taxon>Metazoa</taxon>
        <taxon>Spiralia</taxon>
        <taxon>Gnathifera</taxon>
        <taxon>Rotifera</taxon>
        <taxon>Eurotatoria</taxon>
        <taxon>Bdelloidea</taxon>
        <taxon>Philodinida</taxon>
        <taxon>Philodinidae</taxon>
        <taxon>Rotaria</taxon>
    </lineage>
</organism>
<gene>
    <name evidence="2" type="ORF">RFH988_LOCUS11073</name>
</gene>
<comment type="caution">
    <text evidence="2">The sequence shown here is derived from an EMBL/GenBank/DDBJ whole genome shotgun (WGS) entry which is preliminary data.</text>
</comment>
<feature type="coiled-coil region" evidence="1">
    <location>
        <begin position="14"/>
        <end position="66"/>
    </location>
</feature>
<dbReference type="OrthoDB" id="10327301at2759"/>
<name>A0A814CIW5_9BILA</name>
<proteinExistence type="predicted"/>
<protein>
    <submittedName>
        <fullName evidence="2">Uncharacterized protein</fullName>
    </submittedName>
</protein>
<evidence type="ECO:0000313" key="3">
    <source>
        <dbReference type="Proteomes" id="UP000663882"/>
    </source>
</evidence>
<accession>A0A814CIW5</accession>
<evidence type="ECO:0000313" key="2">
    <source>
        <dbReference type="EMBL" id="CAF0940858.1"/>
    </source>
</evidence>
<dbReference type="Proteomes" id="UP000663882">
    <property type="component" value="Unassembled WGS sequence"/>
</dbReference>